<comment type="caution">
    <text evidence="2">The sequence shown here is derived from an EMBL/GenBank/DDBJ whole genome shotgun (WGS) entry which is preliminary data.</text>
</comment>
<evidence type="ECO:0000313" key="3">
    <source>
        <dbReference type="Proteomes" id="UP000023152"/>
    </source>
</evidence>
<dbReference type="AlphaFoldDB" id="X6LE53"/>
<protein>
    <submittedName>
        <fullName evidence="2">Uncharacterized protein</fullName>
    </submittedName>
</protein>
<dbReference type="Proteomes" id="UP000023152">
    <property type="component" value="Unassembled WGS sequence"/>
</dbReference>
<sequence>MYILETKLPTRKFPKFLVPVQSARVDEKCGPFPRLRQEPVLQSVDRIEDRDSPTYRKVDQEIDVRAQSLIFYLRPETIYGIIDILKNFFPPATEKEKTESRYLTQSLGMDKKEEKQNNNNDDDDDNDDNDDSQMLKHREERQQQETRQTQDQSFKPEAKSVERKSITNFKIYATLASVEVVLCAQQFFLAHLSVSGLSANVSFFPYSFDSFINLGTITLRDVTSTATQIPDYPYTEILSHVV</sequence>
<feature type="compositionally biased region" description="Basic and acidic residues" evidence="1">
    <location>
        <begin position="133"/>
        <end position="144"/>
    </location>
</feature>
<keyword evidence="3" id="KW-1185">Reference proteome</keyword>
<accession>X6LE53</accession>
<name>X6LE53_RETFI</name>
<proteinExistence type="predicted"/>
<feature type="compositionally biased region" description="Acidic residues" evidence="1">
    <location>
        <begin position="120"/>
        <end position="131"/>
    </location>
</feature>
<organism evidence="2 3">
    <name type="scientific">Reticulomyxa filosa</name>
    <dbReference type="NCBI Taxonomy" id="46433"/>
    <lineage>
        <taxon>Eukaryota</taxon>
        <taxon>Sar</taxon>
        <taxon>Rhizaria</taxon>
        <taxon>Retaria</taxon>
        <taxon>Foraminifera</taxon>
        <taxon>Monothalamids</taxon>
        <taxon>Reticulomyxidae</taxon>
        <taxon>Reticulomyxa</taxon>
    </lineage>
</organism>
<gene>
    <name evidence="2" type="ORF">RFI_38468</name>
</gene>
<evidence type="ECO:0000256" key="1">
    <source>
        <dbReference type="SAM" id="MobiDB-lite"/>
    </source>
</evidence>
<evidence type="ECO:0000313" key="2">
    <source>
        <dbReference type="EMBL" id="ETN99019.1"/>
    </source>
</evidence>
<feature type="region of interest" description="Disordered" evidence="1">
    <location>
        <begin position="95"/>
        <end position="159"/>
    </location>
</feature>
<dbReference type="EMBL" id="ASPP01045150">
    <property type="protein sequence ID" value="ETN99019.1"/>
    <property type="molecule type" value="Genomic_DNA"/>
</dbReference>
<reference evidence="2 3" key="1">
    <citation type="journal article" date="2013" name="Curr. Biol.">
        <title>The Genome of the Foraminiferan Reticulomyxa filosa.</title>
        <authorList>
            <person name="Glockner G."/>
            <person name="Hulsmann N."/>
            <person name="Schleicher M."/>
            <person name="Noegel A.A."/>
            <person name="Eichinger L."/>
            <person name="Gallinger C."/>
            <person name="Pawlowski J."/>
            <person name="Sierra R."/>
            <person name="Euteneuer U."/>
            <person name="Pillet L."/>
            <person name="Moustafa A."/>
            <person name="Platzer M."/>
            <person name="Groth M."/>
            <person name="Szafranski K."/>
            <person name="Schliwa M."/>
        </authorList>
    </citation>
    <scope>NUCLEOTIDE SEQUENCE [LARGE SCALE GENOMIC DNA]</scope>
</reference>